<dbReference type="EMBL" id="KI913980">
    <property type="protein sequence ID" value="ETV95644.1"/>
    <property type="molecule type" value="Genomic_DNA"/>
</dbReference>
<dbReference type="RefSeq" id="XP_008875837.1">
    <property type="nucleotide sequence ID" value="XM_008877615.1"/>
</dbReference>
<reference evidence="2" key="1">
    <citation type="submission" date="2013-12" db="EMBL/GenBank/DDBJ databases">
        <title>The Genome Sequence of Aphanomyces invadans NJM9701.</title>
        <authorList>
            <consortium name="The Broad Institute Genomics Platform"/>
            <person name="Russ C."/>
            <person name="Tyler B."/>
            <person name="van West P."/>
            <person name="Dieguez-Uribeondo J."/>
            <person name="Young S.K."/>
            <person name="Zeng Q."/>
            <person name="Gargeya S."/>
            <person name="Fitzgerald M."/>
            <person name="Abouelleil A."/>
            <person name="Alvarado L."/>
            <person name="Chapman S.B."/>
            <person name="Gainer-Dewar J."/>
            <person name="Goldberg J."/>
            <person name="Griggs A."/>
            <person name="Gujja S."/>
            <person name="Hansen M."/>
            <person name="Howarth C."/>
            <person name="Imamovic A."/>
            <person name="Ireland A."/>
            <person name="Larimer J."/>
            <person name="McCowan C."/>
            <person name="Murphy C."/>
            <person name="Pearson M."/>
            <person name="Poon T.W."/>
            <person name="Priest M."/>
            <person name="Roberts A."/>
            <person name="Saif S."/>
            <person name="Shea T."/>
            <person name="Sykes S."/>
            <person name="Wortman J."/>
            <person name="Nusbaum C."/>
            <person name="Birren B."/>
        </authorList>
    </citation>
    <scope>NUCLEOTIDE SEQUENCE [LARGE SCALE GENOMIC DNA]</scope>
    <source>
        <strain evidence="2">NJM9701</strain>
    </source>
</reference>
<evidence type="ECO:0008006" key="5">
    <source>
        <dbReference type="Google" id="ProtNLM"/>
    </source>
</evidence>
<organism evidence="2">
    <name type="scientific">Aphanomyces invadans</name>
    <dbReference type="NCBI Taxonomy" id="157072"/>
    <lineage>
        <taxon>Eukaryota</taxon>
        <taxon>Sar</taxon>
        <taxon>Stramenopiles</taxon>
        <taxon>Oomycota</taxon>
        <taxon>Saprolegniomycetes</taxon>
        <taxon>Saprolegniales</taxon>
        <taxon>Verrucalvaceae</taxon>
        <taxon>Aphanomyces</taxon>
    </lineage>
</organism>
<dbReference type="Proteomes" id="UP000285060">
    <property type="component" value="Unassembled WGS sequence"/>
</dbReference>
<dbReference type="Pfam" id="PF04417">
    <property type="entry name" value="DUF501"/>
    <property type="match status" value="1"/>
</dbReference>
<accession>A0A024TNQ5</accession>
<dbReference type="EMBL" id="QUSY01000011">
    <property type="protein sequence ID" value="RHY35000.1"/>
    <property type="molecule type" value="Genomic_DNA"/>
</dbReference>
<sequence>MRREMADESAAFLDLGDLMPALPPRVEDELSDVIEGIPCEVTDPLELAAIIRNLGEVPSNLVRVAAMYTTRQNEVEPAVLVLYPLRDCMNDYKKNQRAAAEPFPTMYWLASQELHERVSLLEGAGRVAAFTDRLVASSDYLHAMTNMHAEYAADRWALLTPADRSLVEKKRWVRALRDVGIAGIRNPASVKCLHTHYAHYLATHNNLIGQWVHEELEAAAIGMSRPTGEPRANASDGHTGDV</sequence>
<gene>
    <name evidence="3" type="ORF">DYB32_000504</name>
    <name evidence="2" type="ORF">H310_11065</name>
</gene>
<dbReference type="PANTHER" id="PTHR37163:SF1">
    <property type="entry name" value="DUF501 DOMAIN-CONTAINING PROTEIN"/>
    <property type="match status" value="1"/>
</dbReference>
<dbReference type="VEuPathDB" id="FungiDB:H310_11065"/>
<evidence type="ECO:0000256" key="1">
    <source>
        <dbReference type="SAM" id="MobiDB-lite"/>
    </source>
</evidence>
<dbReference type="GeneID" id="20088115"/>
<name>A0A024TNQ5_9STRA</name>
<evidence type="ECO:0000313" key="4">
    <source>
        <dbReference type="Proteomes" id="UP000285060"/>
    </source>
</evidence>
<evidence type="ECO:0000313" key="3">
    <source>
        <dbReference type="EMBL" id="RHY35000.1"/>
    </source>
</evidence>
<keyword evidence="4" id="KW-1185">Reference proteome</keyword>
<proteinExistence type="predicted"/>
<reference evidence="3 4" key="2">
    <citation type="submission" date="2018-08" db="EMBL/GenBank/DDBJ databases">
        <title>Aphanomyces genome sequencing and annotation.</title>
        <authorList>
            <person name="Minardi D."/>
            <person name="Oidtmann B."/>
            <person name="Van Der Giezen M."/>
            <person name="Studholme D.J."/>
        </authorList>
    </citation>
    <scope>NUCLEOTIDE SEQUENCE [LARGE SCALE GENOMIC DNA]</scope>
    <source>
        <strain evidence="3 4">NJM0002</strain>
    </source>
</reference>
<dbReference type="AlphaFoldDB" id="A0A024TNQ5"/>
<evidence type="ECO:0000313" key="2">
    <source>
        <dbReference type="EMBL" id="ETV95644.1"/>
    </source>
</evidence>
<dbReference type="InterPro" id="IPR007511">
    <property type="entry name" value="DUF501"/>
</dbReference>
<dbReference type="PANTHER" id="PTHR37163">
    <property type="entry name" value="CONSERVED PROTEIN"/>
    <property type="match status" value="1"/>
</dbReference>
<protein>
    <recommendedName>
        <fullName evidence="5">DUF501 domain-containing protein</fullName>
    </recommendedName>
</protein>
<dbReference type="OrthoDB" id="46395at2759"/>
<feature type="region of interest" description="Disordered" evidence="1">
    <location>
        <begin position="223"/>
        <end position="242"/>
    </location>
</feature>